<reference evidence="5" key="1">
    <citation type="submission" date="2023-02" db="EMBL/GenBank/DDBJ databases">
        <title>Colletotrichum kahawae CIFC_Que2 genome sequencing and assembly.</title>
        <authorList>
            <person name="Baroncelli R."/>
        </authorList>
    </citation>
    <scope>NUCLEOTIDE SEQUENCE</scope>
    <source>
        <strain evidence="5">CIFC_Que2</strain>
    </source>
</reference>
<dbReference type="GO" id="GO:0051087">
    <property type="term" value="F:protein-folding chaperone binding"/>
    <property type="evidence" value="ECO:0007669"/>
    <property type="project" value="InterPro"/>
</dbReference>
<sequence length="465" mass="50639">MSGTTAASEGIAALEKRDYDLAITKLTTALKFSRSPIWLAARSKAHIGKGDFASALRDADFSYAAAAARGKRDLMRDAQHRRAVAYFRLGRLADADACAIWVQRMAEQTGVSLSDPAFRKPETDERGFSTATKQGLLDHRKAVEQNKKTNTAVAEKAPDGLNAAVALRLQILGQMDKLPADDEKRKVTVSFAPGVSIDDFEKEEAAAATAKTDKAAGTDEASKDDKDEIKAAAAESVRKPAVQTDVRTDFYQTNTDVMASVYVKGVPKDDFKVEYGEKEVSRHSSIRIQTRTNVSQLRMSHIPGHDPWYTIPLYGTIDPAGSKHSVKSVKVEFQLKKAAVQKWPKLKADPSDVNTTITTPAPAKPVEPAPAAASAAGPVYPTSSKSGAKNWDTVLADEKDDDEEKDINLFFKSLYKGATPEQQRAMMKSFTESNGTALSTDWNDVKGRTVETQPPEGVEAKKWEA</sequence>
<dbReference type="InterPro" id="IPR011990">
    <property type="entry name" value="TPR-like_helical_dom_sf"/>
</dbReference>
<evidence type="ECO:0000313" key="6">
    <source>
        <dbReference type="Proteomes" id="UP001281614"/>
    </source>
</evidence>
<feature type="compositionally biased region" description="Polar residues" evidence="2">
    <location>
        <begin position="432"/>
        <end position="442"/>
    </location>
</feature>
<proteinExistence type="inferred from homology"/>
<dbReference type="SUPFAM" id="SSF48452">
    <property type="entry name" value="TPR-like"/>
    <property type="match status" value="1"/>
</dbReference>
<dbReference type="Gene3D" id="2.60.40.790">
    <property type="match status" value="1"/>
</dbReference>
<dbReference type="InterPro" id="IPR008978">
    <property type="entry name" value="HSP20-like_chaperone"/>
</dbReference>
<dbReference type="InterPro" id="IPR007052">
    <property type="entry name" value="CS_dom"/>
</dbReference>
<dbReference type="PANTHER" id="PTHR45862">
    <property type="entry name" value="PROTEIN SGT1 HOMOLOG"/>
    <property type="match status" value="1"/>
</dbReference>
<dbReference type="PROSITE" id="PS51048">
    <property type="entry name" value="SGS"/>
    <property type="match status" value="1"/>
</dbReference>
<dbReference type="AlphaFoldDB" id="A0AAD9Y8N0"/>
<protein>
    <submittedName>
        <fullName evidence="5">SGT1-like protein A</fullName>
    </submittedName>
</protein>
<evidence type="ECO:0000256" key="2">
    <source>
        <dbReference type="SAM" id="MobiDB-lite"/>
    </source>
</evidence>
<dbReference type="Pfam" id="PF04969">
    <property type="entry name" value="CS"/>
    <property type="match status" value="1"/>
</dbReference>
<dbReference type="PROSITE" id="PS51203">
    <property type="entry name" value="CS"/>
    <property type="match status" value="1"/>
</dbReference>
<dbReference type="SUPFAM" id="SSF49764">
    <property type="entry name" value="HSP20-like chaperones"/>
    <property type="match status" value="1"/>
</dbReference>
<evidence type="ECO:0000259" key="3">
    <source>
        <dbReference type="PROSITE" id="PS51048"/>
    </source>
</evidence>
<gene>
    <name evidence="5" type="ORF">CKAH01_06154</name>
</gene>
<keyword evidence="6" id="KW-1185">Reference proteome</keyword>
<dbReference type="InterPro" id="IPR044563">
    <property type="entry name" value="Sgt1-like"/>
</dbReference>
<evidence type="ECO:0000259" key="4">
    <source>
        <dbReference type="PROSITE" id="PS51203"/>
    </source>
</evidence>
<name>A0AAD9Y8N0_COLKA</name>
<feature type="domain" description="SGS" evidence="3">
    <location>
        <begin position="379"/>
        <end position="465"/>
    </location>
</feature>
<organism evidence="5 6">
    <name type="scientific">Colletotrichum kahawae</name>
    <name type="common">Coffee berry disease fungus</name>
    <dbReference type="NCBI Taxonomy" id="34407"/>
    <lineage>
        <taxon>Eukaryota</taxon>
        <taxon>Fungi</taxon>
        <taxon>Dikarya</taxon>
        <taxon>Ascomycota</taxon>
        <taxon>Pezizomycotina</taxon>
        <taxon>Sordariomycetes</taxon>
        <taxon>Hypocreomycetidae</taxon>
        <taxon>Glomerellales</taxon>
        <taxon>Glomerellaceae</taxon>
        <taxon>Colletotrichum</taxon>
        <taxon>Colletotrichum gloeosporioides species complex</taxon>
    </lineage>
</organism>
<dbReference type="CDD" id="cd06466">
    <property type="entry name" value="p23_CS_SGT1_like"/>
    <property type="match status" value="1"/>
</dbReference>
<dbReference type="Pfam" id="PF05002">
    <property type="entry name" value="SGS"/>
    <property type="match status" value="1"/>
</dbReference>
<comment type="caution">
    <text evidence="5">The sequence shown here is derived from an EMBL/GenBank/DDBJ whole genome shotgun (WGS) entry which is preliminary data.</text>
</comment>
<evidence type="ECO:0000256" key="1">
    <source>
        <dbReference type="ARBA" id="ARBA00008509"/>
    </source>
</evidence>
<comment type="similarity">
    <text evidence="1">Belongs to the SGT1 family.</text>
</comment>
<dbReference type="EMBL" id="VYYT01000245">
    <property type="protein sequence ID" value="KAK2752913.1"/>
    <property type="molecule type" value="Genomic_DNA"/>
</dbReference>
<evidence type="ECO:0000313" key="5">
    <source>
        <dbReference type="EMBL" id="KAK2752913.1"/>
    </source>
</evidence>
<accession>A0AAD9Y8N0</accession>
<feature type="region of interest" description="Disordered" evidence="2">
    <location>
        <begin position="432"/>
        <end position="465"/>
    </location>
</feature>
<dbReference type="Gene3D" id="1.25.40.10">
    <property type="entry name" value="Tetratricopeptide repeat domain"/>
    <property type="match status" value="1"/>
</dbReference>
<dbReference type="InterPro" id="IPR007699">
    <property type="entry name" value="SGS_dom"/>
</dbReference>
<feature type="domain" description="CS" evidence="4">
    <location>
        <begin position="243"/>
        <end position="347"/>
    </location>
</feature>
<feature type="region of interest" description="Disordered" evidence="2">
    <location>
        <begin position="351"/>
        <end position="388"/>
    </location>
</feature>
<feature type="compositionally biased region" description="Low complexity" evidence="2">
    <location>
        <begin position="369"/>
        <end position="378"/>
    </location>
</feature>
<dbReference type="Proteomes" id="UP001281614">
    <property type="component" value="Unassembled WGS sequence"/>
</dbReference>